<protein>
    <recommendedName>
        <fullName evidence="3">CobQ/CobB/MinD/ParA nucleotide binding domain-containing protein</fullName>
    </recommendedName>
</protein>
<evidence type="ECO:0000313" key="1">
    <source>
        <dbReference type="EMBL" id="WDE02928.1"/>
    </source>
</evidence>
<evidence type="ECO:0000313" key="2">
    <source>
        <dbReference type="Proteomes" id="UP000032352"/>
    </source>
</evidence>
<evidence type="ECO:0008006" key="3">
    <source>
        <dbReference type="Google" id="ProtNLM"/>
    </source>
</evidence>
<proteinExistence type="predicted"/>
<gene>
    <name evidence="1" type="ORF">SG34_015920</name>
</gene>
<dbReference type="EMBL" id="CP059733">
    <property type="protein sequence ID" value="WDE02928.1"/>
    <property type="molecule type" value="Genomic_DNA"/>
</dbReference>
<dbReference type="KEGG" id="tvd:SG34_015920"/>
<accession>A0AAE9YXV5</accession>
<organism evidence="1 2">
    <name type="scientific">Thalassomonas viridans</name>
    <dbReference type="NCBI Taxonomy" id="137584"/>
    <lineage>
        <taxon>Bacteria</taxon>
        <taxon>Pseudomonadati</taxon>
        <taxon>Pseudomonadota</taxon>
        <taxon>Gammaproteobacteria</taxon>
        <taxon>Alteromonadales</taxon>
        <taxon>Colwelliaceae</taxon>
        <taxon>Thalassomonas</taxon>
    </lineage>
</organism>
<dbReference type="AlphaFoldDB" id="A0AAE9YXV5"/>
<dbReference type="Proteomes" id="UP000032352">
    <property type="component" value="Chromosome"/>
</dbReference>
<dbReference type="SUPFAM" id="SSF52540">
    <property type="entry name" value="P-loop containing nucleoside triphosphate hydrolases"/>
    <property type="match status" value="1"/>
</dbReference>
<reference evidence="1 2" key="1">
    <citation type="journal article" date="2015" name="Genome Announc.">
        <title>Draft Genome Sequences of Marine Isolates of Thalassomonas viridans and Thalassomonas actiniarum.</title>
        <authorList>
            <person name="Olonade I."/>
            <person name="van Zyl L.J."/>
            <person name="Trindade M."/>
        </authorList>
    </citation>
    <scope>NUCLEOTIDE SEQUENCE [LARGE SCALE GENOMIC DNA]</scope>
    <source>
        <strain evidence="1 2">XOM25</strain>
    </source>
</reference>
<dbReference type="InterPro" id="IPR027417">
    <property type="entry name" value="P-loop_NTPase"/>
</dbReference>
<reference evidence="1 2" key="2">
    <citation type="journal article" date="2022" name="Mar. Drugs">
        <title>Bioassay-Guided Fractionation Leads to the Detection of Cholic Acid Generated by the Rare Thalassomonas sp.</title>
        <authorList>
            <person name="Pheiffer F."/>
            <person name="Schneider Y.K."/>
            <person name="Hansen E.H."/>
            <person name="Andersen J.H."/>
            <person name="Isaksson J."/>
            <person name="Busche T."/>
            <person name="R C."/>
            <person name="Kalinowski J."/>
            <person name="Zyl L.V."/>
            <person name="Trindade M."/>
        </authorList>
    </citation>
    <scope>NUCLEOTIDE SEQUENCE [LARGE SCALE GENOMIC DNA]</scope>
    <source>
        <strain evidence="1 2">XOM25</strain>
    </source>
</reference>
<dbReference type="RefSeq" id="WP_044841594.1">
    <property type="nucleotide sequence ID" value="NZ_CP059733.1"/>
</dbReference>
<keyword evidence="2" id="KW-1185">Reference proteome</keyword>
<sequence>MQLSTQIQDEKTKLFPEIKLTNDCHIITLLAGEKGIGKTSTFLSLLWAFKWRNLQVDFLNLDKQSTVDYSVPKGRSPDFILVNCPSGYSDVALPYIKLASFNIVLTSSNNITSICSAYDIIKLFLKVLGEKIEFCNLMRSNLTSEQNIDLYEKLNTTVQKYTLSRLEYLGSIPCNNALQAYLKDINREESMLGDILSPYFSIVSQLVD</sequence>
<name>A0AAE9YXV5_9GAMM</name>